<name>A0A8D9FW37_BRACM</name>
<evidence type="ECO:0000313" key="2">
    <source>
        <dbReference type="Proteomes" id="UP000694005"/>
    </source>
</evidence>
<protein>
    <submittedName>
        <fullName evidence="1">Uncharacterized protein</fullName>
    </submittedName>
</protein>
<sequence length="71" mass="7949">VTTTLAVWYKVKRGKHSFARSIKTHVDDKTVSAQICRKKAKTLTPRASVKEKKRPAILLATTVTSPPPSYR</sequence>
<organism evidence="1 2">
    <name type="scientific">Brassica campestris</name>
    <name type="common">Field mustard</name>
    <dbReference type="NCBI Taxonomy" id="3711"/>
    <lineage>
        <taxon>Eukaryota</taxon>
        <taxon>Viridiplantae</taxon>
        <taxon>Streptophyta</taxon>
        <taxon>Embryophyta</taxon>
        <taxon>Tracheophyta</taxon>
        <taxon>Spermatophyta</taxon>
        <taxon>Magnoliopsida</taxon>
        <taxon>eudicotyledons</taxon>
        <taxon>Gunneridae</taxon>
        <taxon>Pentapetalae</taxon>
        <taxon>rosids</taxon>
        <taxon>malvids</taxon>
        <taxon>Brassicales</taxon>
        <taxon>Brassicaceae</taxon>
        <taxon>Brassiceae</taxon>
        <taxon>Brassica</taxon>
    </lineage>
</organism>
<evidence type="ECO:0000313" key="1">
    <source>
        <dbReference type="EMBL" id="CAG7859753.1"/>
    </source>
</evidence>
<dbReference type="AlphaFoldDB" id="A0A8D9FW37"/>
<gene>
    <name evidence="1" type="ORF">BRAPAZ1V2_A09P02200.2</name>
</gene>
<proteinExistence type="predicted"/>
<feature type="non-terminal residue" evidence="1">
    <location>
        <position position="1"/>
    </location>
</feature>
<dbReference type="Gramene" id="A09p02200.2_BraZ1">
    <property type="protein sequence ID" value="A09p02200.2_BraZ1.CDS.1"/>
    <property type="gene ID" value="A09g02200.2_BraZ1"/>
</dbReference>
<dbReference type="Proteomes" id="UP000694005">
    <property type="component" value="Chromosome A09"/>
</dbReference>
<accession>A0A8D9FW37</accession>
<reference evidence="1 2" key="1">
    <citation type="submission" date="2021-07" db="EMBL/GenBank/DDBJ databases">
        <authorList>
            <consortium name="Genoscope - CEA"/>
            <person name="William W."/>
        </authorList>
    </citation>
    <scope>NUCLEOTIDE SEQUENCE [LARGE SCALE GENOMIC DNA]</scope>
</reference>
<dbReference type="EMBL" id="LS974625">
    <property type="protein sequence ID" value="CAG7859753.1"/>
    <property type="molecule type" value="Genomic_DNA"/>
</dbReference>